<dbReference type="Proteomes" id="UP000000657">
    <property type="component" value="Chromosome"/>
</dbReference>
<evidence type="ECO:0000256" key="2">
    <source>
        <dbReference type="SAM" id="Phobius"/>
    </source>
</evidence>
<protein>
    <submittedName>
        <fullName evidence="4">Integral membrane acyltransferase</fullName>
        <ecNumber evidence="4">2.3.1.-</ecNumber>
    </submittedName>
</protein>
<dbReference type="GO" id="GO:0016747">
    <property type="term" value="F:acyltransferase activity, transferring groups other than amino-acyl groups"/>
    <property type="evidence" value="ECO:0007669"/>
    <property type="project" value="InterPro"/>
</dbReference>
<feature type="transmembrane region" description="Helical" evidence="2">
    <location>
        <begin position="214"/>
        <end position="234"/>
    </location>
</feature>
<dbReference type="eggNOG" id="COG1835">
    <property type="taxonomic scope" value="Bacteria"/>
</dbReference>
<dbReference type="PANTHER" id="PTHR23028">
    <property type="entry name" value="ACETYLTRANSFERASE"/>
    <property type="match status" value="1"/>
</dbReference>
<sequence>MATAHGDRIPPRPRTPPPSERPSTPDAAHGDRIPPRPRTPPPSERPSTPDAEVTGGDGAAPSTRVAAGDGAQPGNAAAELADLGGFRGVAAVSVIVFHAYQFCRGGGRTPYQGTFFGHVLGAFDGMISWFFLVSGFLLFLPMATRVRDGRTQRSARQTLLRRGLRILPLYYTALIVVWAARNPGLPGDWLDLLEHLTFTQVFDSRRVFYTIGPAWSLAVEVFFYLYLALVAAWLRRRRTHRVPLEHRWRLLRRPAYVLIAVSAVWLGYAAWIVHAQHDQWAYWFCPQNYADNFGFGMLTAIAYVRWGRERPLPADLACALRFAAGGIIIVAALVRGNDAASSAAFSTLNSVGFALLFAASVLAPRESRWRRFFATPVFVWLGMISYSVYLWHEPILLLVLDRYGLVSHAPSAFPWVAAVLVAAGVLGGWLSYIVLEQPGRRLAILVSRLRWGPPSGRSGPPSGRSGAAVGGAGGARPVQPVS</sequence>
<reference evidence="4 5" key="1">
    <citation type="journal article" date="2007" name="Genome Res.">
        <title>Genome characteristics of facultatively symbiotic Frankia sp. strains reflect host range and host plant biogeography.</title>
        <authorList>
            <person name="Normand P."/>
            <person name="Lapierre P."/>
            <person name="Tisa L.S."/>
            <person name="Gogarten J.P."/>
            <person name="Alloisio N."/>
            <person name="Bagnarol E."/>
            <person name="Bassi C.A."/>
            <person name="Berry A.M."/>
            <person name="Bickhart D.M."/>
            <person name="Choisne N."/>
            <person name="Couloux A."/>
            <person name="Cournoyer B."/>
            <person name="Cruveiller S."/>
            <person name="Daubin V."/>
            <person name="Demange N."/>
            <person name="Francino M.P."/>
            <person name="Goltsman E."/>
            <person name="Huang Y."/>
            <person name="Kopp O.R."/>
            <person name="Labarre L."/>
            <person name="Lapidus A."/>
            <person name="Lavire C."/>
            <person name="Marechal J."/>
            <person name="Martinez M."/>
            <person name="Mastronunzio J.E."/>
            <person name="Mullin B.C."/>
            <person name="Niemann J."/>
            <person name="Pujic P."/>
            <person name="Rawnsley T."/>
            <person name="Rouy Z."/>
            <person name="Schenowitz C."/>
            <person name="Sellstedt A."/>
            <person name="Tavares F."/>
            <person name="Tomkins J.P."/>
            <person name="Vallenet D."/>
            <person name="Valverde C."/>
            <person name="Wall L.G."/>
            <person name="Wang Y."/>
            <person name="Medigue C."/>
            <person name="Benson D.R."/>
        </authorList>
    </citation>
    <scope>NUCLEOTIDE SEQUENCE [LARGE SCALE GENOMIC DNA]</scope>
    <source>
        <strain evidence="5">DSM 45986 / CECT 9034 / ACN14a</strain>
    </source>
</reference>
<feature type="transmembrane region" description="Helical" evidence="2">
    <location>
        <begin position="340"/>
        <end position="363"/>
    </location>
</feature>
<dbReference type="Pfam" id="PF01757">
    <property type="entry name" value="Acyl_transf_3"/>
    <property type="match status" value="1"/>
</dbReference>
<evidence type="ECO:0000259" key="3">
    <source>
        <dbReference type="Pfam" id="PF01757"/>
    </source>
</evidence>
<feature type="transmembrane region" description="Helical" evidence="2">
    <location>
        <begin position="412"/>
        <end position="435"/>
    </location>
</feature>
<dbReference type="HOGENOM" id="CLU_005679_1_3_11"/>
<feature type="compositionally biased region" description="Basic and acidic residues" evidence="1">
    <location>
        <begin position="1"/>
        <end position="10"/>
    </location>
</feature>
<feature type="transmembrane region" description="Helical" evidence="2">
    <location>
        <begin position="163"/>
        <end position="180"/>
    </location>
</feature>
<feature type="region of interest" description="Disordered" evidence="1">
    <location>
        <begin position="453"/>
        <end position="482"/>
    </location>
</feature>
<dbReference type="EMBL" id="CT573213">
    <property type="protein sequence ID" value="CAJ59467.1"/>
    <property type="molecule type" value="Genomic_DNA"/>
</dbReference>
<keyword evidence="5" id="KW-1185">Reference proteome</keyword>
<dbReference type="KEGG" id="fal:FRAAL0798"/>
<keyword evidence="4" id="KW-0012">Acyltransferase</keyword>
<keyword evidence="4" id="KW-0808">Transferase</keyword>
<proteinExistence type="predicted"/>
<dbReference type="InterPro" id="IPR002656">
    <property type="entry name" value="Acyl_transf_3_dom"/>
</dbReference>
<keyword evidence="2" id="KW-0812">Transmembrane</keyword>
<feature type="region of interest" description="Disordered" evidence="1">
    <location>
        <begin position="1"/>
        <end position="71"/>
    </location>
</feature>
<evidence type="ECO:0000313" key="5">
    <source>
        <dbReference type="Proteomes" id="UP000000657"/>
    </source>
</evidence>
<gene>
    <name evidence="4" type="ordered locus">FRAAL0798</name>
</gene>
<feature type="transmembrane region" description="Helical" evidence="2">
    <location>
        <begin position="255"/>
        <end position="274"/>
    </location>
</feature>
<feature type="compositionally biased region" description="Low complexity" evidence="1">
    <location>
        <begin position="453"/>
        <end position="467"/>
    </location>
</feature>
<accession>Q0RSJ5</accession>
<feature type="transmembrane region" description="Helical" evidence="2">
    <location>
        <begin position="126"/>
        <end position="143"/>
    </location>
</feature>
<keyword evidence="2" id="KW-1133">Transmembrane helix</keyword>
<feature type="transmembrane region" description="Helical" evidence="2">
    <location>
        <begin position="316"/>
        <end position="334"/>
    </location>
</feature>
<feature type="domain" description="Acyltransferase 3" evidence="3">
    <location>
        <begin position="82"/>
        <end position="432"/>
    </location>
</feature>
<name>Q0RSJ5_FRAAA</name>
<organism evidence="4 5">
    <name type="scientific">Frankia alni (strain DSM 45986 / CECT 9034 / ACN14a)</name>
    <dbReference type="NCBI Taxonomy" id="326424"/>
    <lineage>
        <taxon>Bacteria</taxon>
        <taxon>Bacillati</taxon>
        <taxon>Actinomycetota</taxon>
        <taxon>Actinomycetes</taxon>
        <taxon>Frankiales</taxon>
        <taxon>Frankiaceae</taxon>
        <taxon>Frankia</taxon>
    </lineage>
</organism>
<dbReference type="GO" id="GO:0016020">
    <property type="term" value="C:membrane"/>
    <property type="evidence" value="ECO:0007669"/>
    <property type="project" value="TreeGrafter"/>
</dbReference>
<dbReference type="EC" id="2.3.1.-" evidence="4"/>
<keyword evidence="2" id="KW-0472">Membrane</keyword>
<dbReference type="RefSeq" id="WP_011602034.1">
    <property type="nucleotide sequence ID" value="NC_008278.1"/>
</dbReference>
<dbReference type="STRING" id="326424.FRAAL0798"/>
<feature type="transmembrane region" description="Helical" evidence="2">
    <location>
        <begin position="372"/>
        <end position="392"/>
    </location>
</feature>
<feature type="transmembrane region" description="Helical" evidence="2">
    <location>
        <begin position="280"/>
        <end position="304"/>
    </location>
</feature>
<dbReference type="PANTHER" id="PTHR23028:SF53">
    <property type="entry name" value="ACYL_TRANSF_3 DOMAIN-CONTAINING PROTEIN"/>
    <property type="match status" value="1"/>
</dbReference>
<evidence type="ECO:0000256" key="1">
    <source>
        <dbReference type="SAM" id="MobiDB-lite"/>
    </source>
</evidence>
<dbReference type="AlphaFoldDB" id="Q0RSJ5"/>
<dbReference type="GO" id="GO:0009103">
    <property type="term" value="P:lipopolysaccharide biosynthetic process"/>
    <property type="evidence" value="ECO:0007669"/>
    <property type="project" value="TreeGrafter"/>
</dbReference>
<evidence type="ECO:0000313" key="4">
    <source>
        <dbReference type="EMBL" id="CAJ59467.1"/>
    </source>
</evidence>
<dbReference type="InterPro" id="IPR050879">
    <property type="entry name" value="Acyltransferase_3"/>
</dbReference>